<dbReference type="RefSeq" id="WP_246279587.1">
    <property type="nucleotide sequence ID" value="NZ_JACBYQ010000002.1"/>
</dbReference>
<dbReference type="Gene3D" id="3.90.76.10">
    <property type="entry name" value="Dipeptide-binding Protein, Domain 1"/>
    <property type="match status" value="1"/>
</dbReference>
<reference evidence="6 7" key="1">
    <citation type="submission" date="2020-07" db="EMBL/GenBank/DDBJ databases">
        <title>Sequencing the genomes of 1000 actinobacteria strains.</title>
        <authorList>
            <person name="Klenk H.-P."/>
        </authorList>
    </citation>
    <scope>NUCLEOTIDE SEQUENCE [LARGE SCALE GENOMIC DNA]</scope>
    <source>
        <strain evidence="6 7">DSM 102047</strain>
    </source>
</reference>
<evidence type="ECO:0000256" key="2">
    <source>
        <dbReference type="ARBA" id="ARBA00005695"/>
    </source>
</evidence>
<accession>A0A7Y9LU99</accession>
<dbReference type="PROSITE" id="PS01040">
    <property type="entry name" value="SBP_BACTERIAL_5"/>
    <property type="match status" value="1"/>
</dbReference>
<dbReference type="SUPFAM" id="SSF53850">
    <property type="entry name" value="Periplasmic binding protein-like II"/>
    <property type="match status" value="1"/>
</dbReference>
<dbReference type="EMBL" id="JACBYQ010000002">
    <property type="protein sequence ID" value="NYE95670.1"/>
    <property type="molecule type" value="Genomic_DNA"/>
</dbReference>
<dbReference type="CDD" id="cd08509">
    <property type="entry name" value="PBP2_TmCBP_oligosaccharides_like"/>
    <property type="match status" value="1"/>
</dbReference>
<evidence type="ECO:0000256" key="3">
    <source>
        <dbReference type="ARBA" id="ARBA00022729"/>
    </source>
</evidence>
<comment type="subcellular location">
    <subcellularLocation>
        <location evidence="1">Cell membrane</location>
        <topology evidence="1">Lipid-anchor</topology>
    </subcellularLocation>
</comment>
<evidence type="ECO:0000259" key="5">
    <source>
        <dbReference type="Pfam" id="PF00496"/>
    </source>
</evidence>
<feature type="region of interest" description="Disordered" evidence="4">
    <location>
        <begin position="1"/>
        <end position="22"/>
    </location>
</feature>
<proteinExistence type="inferred from homology"/>
<keyword evidence="7" id="KW-1185">Reference proteome</keyword>
<evidence type="ECO:0000256" key="4">
    <source>
        <dbReference type="SAM" id="MobiDB-lite"/>
    </source>
</evidence>
<dbReference type="GO" id="GO:0042597">
    <property type="term" value="C:periplasmic space"/>
    <property type="evidence" value="ECO:0007669"/>
    <property type="project" value="UniProtKB-ARBA"/>
</dbReference>
<evidence type="ECO:0000313" key="7">
    <source>
        <dbReference type="Proteomes" id="UP000521748"/>
    </source>
</evidence>
<keyword evidence="3" id="KW-0732">Signal</keyword>
<dbReference type="PANTHER" id="PTHR30290">
    <property type="entry name" value="PERIPLASMIC BINDING COMPONENT OF ABC TRANSPORTER"/>
    <property type="match status" value="1"/>
</dbReference>
<feature type="domain" description="Solute-binding protein family 5" evidence="5">
    <location>
        <begin position="106"/>
        <end position="457"/>
    </location>
</feature>
<dbReference type="Pfam" id="PF00496">
    <property type="entry name" value="SBP_bac_5"/>
    <property type="match status" value="1"/>
</dbReference>
<comment type="caution">
    <text evidence="6">The sequence shown here is derived from an EMBL/GenBank/DDBJ whole genome shotgun (WGS) entry which is preliminary data.</text>
</comment>
<organism evidence="6 7">
    <name type="scientific">Psychromicrobium silvestre</name>
    <dbReference type="NCBI Taxonomy" id="1645614"/>
    <lineage>
        <taxon>Bacteria</taxon>
        <taxon>Bacillati</taxon>
        <taxon>Actinomycetota</taxon>
        <taxon>Actinomycetes</taxon>
        <taxon>Micrococcales</taxon>
        <taxon>Micrococcaceae</taxon>
        <taxon>Psychromicrobium</taxon>
    </lineage>
</organism>
<evidence type="ECO:0000256" key="1">
    <source>
        <dbReference type="ARBA" id="ARBA00004193"/>
    </source>
</evidence>
<gene>
    <name evidence="6" type="ORF">FHU41_001920</name>
</gene>
<feature type="compositionally biased region" description="Basic residues" evidence="4">
    <location>
        <begin position="13"/>
        <end position="22"/>
    </location>
</feature>
<comment type="similarity">
    <text evidence="2">Belongs to the bacterial solute-binding protein 5 family.</text>
</comment>
<dbReference type="GO" id="GO:0043190">
    <property type="term" value="C:ATP-binding cassette (ABC) transporter complex"/>
    <property type="evidence" value="ECO:0007669"/>
    <property type="project" value="InterPro"/>
</dbReference>
<dbReference type="PIRSF" id="PIRSF002741">
    <property type="entry name" value="MppA"/>
    <property type="match status" value="1"/>
</dbReference>
<dbReference type="InterPro" id="IPR000914">
    <property type="entry name" value="SBP_5_dom"/>
</dbReference>
<dbReference type="Proteomes" id="UP000521748">
    <property type="component" value="Unassembled WGS sequence"/>
</dbReference>
<dbReference type="Gene3D" id="3.40.190.10">
    <property type="entry name" value="Periplasmic binding protein-like II"/>
    <property type="match status" value="1"/>
</dbReference>
<protein>
    <submittedName>
        <fullName evidence="6">Peptide/nickel transport system substrate-binding protein</fullName>
    </submittedName>
</protein>
<dbReference type="AlphaFoldDB" id="A0A7Y9LU99"/>
<evidence type="ECO:0000313" key="6">
    <source>
        <dbReference type="EMBL" id="NYE95670.1"/>
    </source>
</evidence>
<name>A0A7Y9LU99_9MICC</name>
<dbReference type="InterPro" id="IPR039424">
    <property type="entry name" value="SBP_5"/>
</dbReference>
<dbReference type="InterPro" id="IPR030678">
    <property type="entry name" value="Peptide/Ni-bd"/>
</dbReference>
<dbReference type="GO" id="GO:1904680">
    <property type="term" value="F:peptide transmembrane transporter activity"/>
    <property type="evidence" value="ECO:0007669"/>
    <property type="project" value="TreeGrafter"/>
</dbReference>
<dbReference type="InterPro" id="IPR023765">
    <property type="entry name" value="SBP_5_CS"/>
</dbReference>
<dbReference type="GO" id="GO:0015833">
    <property type="term" value="P:peptide transport"/>
    <property type="evidence" value="ECO:0007669"/>
    <property type="project" value="TreeGrafter"/>
</dbReference>
<dbReference type="Gene3D" id="3.10.105.10">
    <property type="entry name" value="Dipeptide-binding Protein, Domain 3"/>
    <property type="match status" value="1"/>
</dbReference>
<sequence length="579" mass="63698">MTMQHPGQDSPHRLRRSGSNPRRKLTAIGTVALLALLLPAALAGCSIKITSQPDPSIPKDTMLLAADKGTPMMERNFNPYLSNKRAAATYIYEPLLVTNALDGKQTPWLASGFSQPNASTIDYTIRDGVKWSDGQAFTAQDVKFTFELLKKYPTLDLQGAWQHIDSLTVEDRGAQGQHLMVKLKGDDAPAQSIISLTMIVPEHIWKDQPNPDTWRNPNPVGTGPYTLGNFAAQQYTMDKNPNYWQADKIQVNHLVLPASTSQLDVVTKGFDWAYAYMSNVQGTWEAANPGNKYWFPPGGVISLLPNLTKAPFNDLNFRQGLSLALDRDKIAGVATENYMQAAGQTGLLLPNQQDQLDPSIPDQGKIKQNTAAALQAFAKAGYTQKDGKLVNDAGKQLSFSITTANGYSDWLRAVQEVRKQLTALGVQVDIKQPQPAGYQQAIQNGDFDLTLGSMGGGDIFQGYNNLLSSEFYAPVGKQTAANFQRFKDPAVDALLDQYKKTIDPKQQTKLNYQLEQAVYTKLPVIGLYYGGLWGLYNTSKFTGWPDAKDPYAPPQTYNSTPLLVFTHLKLADADAPKEG</sequence>